<keyword evidence="2" id="KW-0012">Acyltransferase</keyword>
<accession>A0A6H2EM17</accession>
<dbReference type="InterPro" id="IPR050680">
    <property type="entry name" value="YpeA/RimI_acetyltransf"/>
</dbReference>
<dbReference type="Gene3D" id="3.40.630.30">
    <property type="match status" value="1"/>
</dbReference>
<evidence type="ECO:0000313" key="5">
    <source>
        <dbReference type="Proteomes" id="UP000502298"/>
    </source>
</evidence>
<proteinExistence type="predicted"/>
<dbReference type="AlphaFoldDB" id="A0A6H2EM17"/>
<evidence type="ECO:0000256" key="2">
    <source>
        <dbReference type="ARBA" id="ARBA00023315"/>
    </source>
</evidence>
<dbReference type="SUPFAM" id="SSF55729">
    <property type="entry name" value="Acyl-CoA N-acyltransferases (Nat)"/>
    <property type="match status" value="1"/>
</dbReference>
<dbReference type="RefSeq" id="WP_168918042.1">
    <property type="nucleotide sequence ID" value="NZ_CP050804.1"/>
</dbReference>
<evidence type="ECO:0000256" key="1">
    <source>
        <dbReference type="ARBA" id="ARBA00022679"/>
    </source>
</evidence>
<dbReference type="KEGG" id="arca:HC352_06045"/>
<reference evidence="4 5" key="1">
    <citation type="submission" date="2020-03" db="EMBL/GenBank/DDBJ databases">
        <title>Complete genome of Arcanobacterium buesumensis sp. nov. strain 2701.</title>
        <authorList>
            <person name="Borowiak M."/>
            <person name="Alssahen M."/>
            <person name="Laemmler C."/>
            <person name="Malorny B."/>
            <person name="Hassan A."/>
            <person name="Prenger-Berninghoff E."/>
            <person name="Ploetz M."/>
            <person name="Abdulmawjood A."/>
        </authorList>
    </citation>
    <scope>NUCLEOTIDE SEQUENCE [LARGE SCALE GENOMIC DNA]</scope>
    <source>
        <strain evidence="4 5">2701</strain>
    </source>
</reference>
<name>A0A6H2EM17_9ACTO</name>
<evidence type="ECO:0000313" key="4">
    <source>
        <dbReference type="EMBL" id="QJC22111.1"/>
    </source>
</evidence>
<keyword evidence="1 4" id="KW-0808">Transferase</keyword>
<dbReference type="CDD" id="cd04301">
    <property type="entry name" value="NAT_SF"/>
    <property type="match status" value="1"/>
</dbReference>
<dbReference type="PROSITE" id="PS51186">
    <property type="entry name" value="GNAT"/>
    <property type="match status" value="1"/>
</dbReference>
<dbReference type="GO" id="GO:0016747">
    <property type="term" value="F:acyltransferase activity, transferring groups other than amino-acyl groups"/>
    <property type="evidence" value="ECO:0007669"/>
    <property type="project" value="InterPro"/>
</dbReference>
<evidence type="ECO:0000259" key="3">
    <source>
        <dbReference type="PROSITE" id="PS51186"/>
    </source>
</evidence>
<dbReference type="EMBL" id="CP050804">
    <property type="protein sequence ID" value="QJC22111.1"/>
    <property type="molecule type" value="Genomic_DNA"/>
</dbReference>
<protein>
    <submittedName>
        <fullName evidence="4">GNAT family N-acetyltransferase</fullName>
    </submittedName>
</protein>
<dbReference type="Proteomes" id="UP000502298">
    <property type="component" value="Chromosome"/>
</dbReference>
<gene>
    <name evidence="4" type="ORF">HC352_06045</name>
</gene>
<feature type="domain" description="N-acetyltransferase" evidence="3">
    <location>
        <begin position="23"/>
        <end position="165"/>
    </location>
</feature>
<dbReference type="InterPro" id="IPR016181">
    <property type="entry name" value="Acyl_CoA_acyltransferase"/>
</dbReference>
<keyword evidence="5" id="KW-1185">Reference proteome</keyword>
<dbReference type="Pfam" id="PF00583">
    <property type="entry name" value="Acetyltransf_1"/>
    <property type="match status" value="1"/>
</dbReference>
<sequence>MPLNEDLILKGTSESDRTYVYRLNFLTDTFGDEHAVLDDSYDEWATYYVADWEAENGGFIAWVGNTPVGGVWLLWGTDDRHGFGYVSADIPELAIAVEGRYSGQGIGTALLDAATELARELGAPAISLAVDPRNARAKQLYLKAGFTPTGEQRYGHKILLRSTNS</sequence>
<dbReference type="PANTHER" id="PTHR43420:SF12">
    <property type="entry name" value="N-ACETYLTRANSFERASE DOMAIN-CONTAINING PROTEIN"/>
    <property type="match status" value="1"/>
</dbReference>
<dbReference type="PANTHER" id="PTHR43420">
    <property type="entry name" value="ACETYLTRANSFERASE"/>
    <property type="match status" value="1"/>
</dbReference>
<organism evidence="4 5">
    <name type="scientific">Arcanobacterium buesumense</name>
    <dbReference type="NCBI Taxonomy" id="2722751"/>
    <lineage>
        <taxon>Bacteria</taxon>
        <taxon>Bacillati</taxon>
        <taxon>Actinomycetota</taxon>
        <taxon>Actinomycetes</taxon>
        <taxon>Actinomycetales</taxon>
        <taxon>Actinomycetaceae</taxon>
        <taxon>Arcanobacterium</taxon>
    </lineage>
</organism>
<dbReference type="InterPro" id="IPR000182">
    <property type="entry name" value="GNAT_dom"/>
</dbReference>